<dbReference type="GO" id="GO:0008239">
    <property type="term" value="F:dipeptidyl-peptidase activity"/>
    <property type="evidence" value="ECO:0007669"/>
    <property type="project" value="TreeGrafter"/>
</dbReference>
<dbReference type="PANTHER" id="PTHR11731:SF160">
    <property type="entry name" value="DIPEPTIDYL AMINOPEPTIDASE A"/>
    <property type="match status" value="1"/>
</dbReference>
<keyword evidence="8" id="KW-0472">Membrane</keyword>
<evidence type="ECO:0000256" key="7">
    <source>
        <dbReference type="SAM" id="MobiDB-lite"/>
    </source>
</evidence>
<reference evidence="12" key="2">
    <citation type="submission" date="2012-08" db="EMBL/GenBank/DDBJ databases">
        <title>Genome sequence of Kazachstania naganishii.</title>
        <authorList>
            <person name="Gordon J.L."/>
            <person name="Armisen D."/>
            <person name="Proux-Wera E."/>
            <person name="OhEigeartaigh S.S."/>
            <person name="Byrne K.P."/>
            <person name="Wolfe K.H."/>
        </authorList>
    </citation>
    <scope>NUCLEOTIDE SEQUENCE [LARGE SCALE GENOMIC DNA]</scope>
    <source>
        <strain evidence="12">ATCC MYA-139 / BCRC 22969 / CBS 8797 / CCRC 22969 / KCTC 17520 / NBRC 10181 / NCYC 3082</strain>
    </source>
</reference>
<dbReference type="GeneID" id="34527986"/>
<dbReference type="GO" id="GO:0007323">
    <property type="term" value="P:peptide pheromone maturation"/>
    <property type="evidence" value="ECO:0007669"/>
    <property type="project" value="EnsemblFungi"/>
</dbReference>
<dbReference type="InterPro" id="IPR001375">
    <property type="entry name" value="Peptidase_S9_cat"/>
</dbReference>
<evidence type="ECO:0000256" key="2">
    <source>
        <dbReference type="ARBA" id="ARBA00022438"/>
    </source>
</evidence>
<dbReference type="Gene3D" id="2.140.10.30">
    <property type="entry name" value="Dipeptidylpeptidase IV, N-terminal domain"/>
    <property type="match status" value="1"/>
</dbReference>
<accession>J7SAJ7</accession>
<feature type="compositionally biased region" description="Low complexity" evidence="7">
    <location>
        <begin position="15"/>
        <end position="25"/>
    </location>
</feature>
<dbReference type="FunFam" id="3.40.50.1820:FF:000003">
    <property type="entry name" value="Dipeptidyl peptidase 4"/>
    <property type="match status" value="1"/>
</dbReference>
<dbReference type="Pfam" id="PF00930">
    <property type="entry name" value="DPPIV_N"/>
    <property type="match status" value="1"/>
</dbReference>
<dbReference type="SUPFAM" id="SSF53474">
    <property type="entry name" value="alpha/beta-Hydrolases"/>
    <property type="match status" value="1"/>
</dbReference>
<organism evidence="11 12">
    <name type="scientific">Huiozyma naganishii (strain ATCC MYA-139 / BCRC 22969 / CBS 8797 / KCTC 17520 / NBRC 10181 / NCYC 3082 / Yp74L-3)</name>
    <name type="common">Yeast</name>
    <name type="synonym">Kazachstania naganishii</name>
    <dbReference type="NCBI Taxonomy" id="1071383"/>
    <lineage>
        <taxon>Eukaryota</taxon>
        <taxon>Fungi</taxon>
        <taxon>Dikarya</taxon>
        <taxon>Ascomycota</taxon>
        <taxon>Saccharomycotina</taxon>
        <taxon>Saccharomycetes</taxon>
        <taxon>Saccharomycetales</taxon>
        <taxon>Saccharomycetaceae</taxon>
        <taxon>Huiozyma</taxon>
    </lineage>
</organism>
<dbReference type="InterPro" id="IPR002469">
    <property type="entry name" value="Peptidase_S9B_N"/>
</dbReference>
<evidence type="ECO:0008006" key="13">
    <source>
        <dbReference type="Google" id="ProtNLM"/>
    </source>
</evidence>
<dbReference type="OrthoDB" id="16520at2759"/>
<keyword evidence="6" id="KW-0325">Glycoprotein</keyword>
<evidence type="ECO:0000256" key="6">
    <source>
        <dbReference type="ARBA" id="ARBA00023180"/>
    </source>
</evidence>
<reference evidence="11 12" key="1">
    <citation type="journal article" date="2011" name="Proc. Natl. Acad. Sci. U.S.A.">
        <title>Evolutionary erosion of yeast sex chromosomes by mating-type switching accidents.</title>
        <authorList>
            <person name="Gordon J.L."/>
            <person name="Armisen D."/>
            <person name="Proux-Wera E."/>
            <person name="Oheigeartaigh S.S."/>
            <person name="Byrne K.P."/>
            <person name="Wolfe K.H."/>
        </authorList>
    </citation>
    <scope>NUCLEOTIDE SEQUENCE [LARGE SCALE GENOMIC DNA]</scope>
    <source>
        <strain evidence="12">ATCC MYA-139 / BCRC 22969 / CBS 8797 / CCRC 22969 / KCTC 17520 / NBRC 10181 / NCYC 3082</strain>
    </source>
</reference>
<dbReference type="Pfam" id="PF00326">
    <property type="entry name" value="Peptidase_S9"/>
    <property type="match status" value="1"/>
</dbReference>
<feature type="domain" description="Peptidase S9 prolyl oligopeptidase catalytic" evidence="9">
    <location>
        <begin position="704"/>
        <end position="911"/>
    </location>
</feature>
<dbReference type="HOGENOM" id="CLU_006105_0_1_1"/>
<dbReference type="Gene3D" id="3.40.50.1820">
    <property type="entry name" value="alpha/beta hydrolase"/>
    <property type="match status" value="1"/>
</dbReference>
<feature type="domain" description="Dipeptidylpeptidase IV N-terminal" evidence="10">
    <location>
        <begin position="242"/>
        <end position="612"/>
    </location>
</feature>
<evidence type="ECO:0000259" key="10">
    <source>
        <dbReference type="Pfam" id="PF00930"/>
    </source>
</evidence>
<comment type="similarity">
    <text evidence="1">Belongs to the peptidase S9B family.</text>
</comment>
<dbReference type="eggNOG" id="KOG2100">
    <property type="taxonomic scope" value="Eukaryota"/>
</dbReference>
<evidence type="ECO:0000313" key="12">
    <source>
        <dbReference type="Proteomes" id="UP000006310"/>
    </source>
</evidence>
<keyword evidence="8" id="KW-1133">Transmembrane helix</keyword>
<dbReference type="RefSeq" id="XP_022466476.1">
    <property type="nucleotide sequence ID" value="XM_022610151.1"/>
</dbReference>
<keyword evidence="3" id="KW-0645">Protease</keyword>
<dbReference type="GO" id="GO:0006508">
    <property type="term" value="P:proteolysis"/>
    <property type="evidence" value="ECO:0007669"/>
    <property type="project" value="UniProtKB-KW"/>
</dbReference>
<dbReference type="KEGG" id="kng:KNAG_0J01500"/>
<dbReference type="AlphaFoldDB" id="J7SAJ7"/>
<feature type="compositionally biased region" description="Basic residues" evidence="7">
    <location>
        <begin position="1"/>
        <end position="14"/>
    </location>
</feature>
<dbReference type="GO" id="GO:0004177">
    <property type="term" value="F:aminopeptidase activity"/>
    <property type="evidence" value="ECO:0007669"/>
    <property type="project" value="UniProtKB-KW"/>
</dbReference>
<gene>
    <name evidence="11" type="primary">KNAG0J01500</name>
    <name evidence="11" type="ordered locus">KNAG_0J01500</name>
</gene>
<dbReference type="GO" id="GO:0005886">
    <property type="term" value="C:plasma membrane"/>
    <property type="evidence" value="ECO:0007669"/>
    <property type="project" value="TreeGrafter"/>
</dbReference>
<dbReference type="GO" id="GO:0008236">
    <property type="term" value="F:serine-type peptidase activity"/>
    <property type="evidence" value="ECO:0007669"/>
    <property type="project" value="UniProtKB-KW"/>
</dbReference>
<keyword evidence="2" id="KW-0031">Aminopeptidase</keyword>
<evidence type="ECO:0000256" key="4">
    <source>
        <dbReference type="ARBA" id="ARBA00022801"/>
    </source>
</evidence>
<evidence type="ECO:0000259" key="9">
    <source>
        <dbReference type="Pfam" id="PF00326"/>
    </source>
</evidence>
<keyword evidence="5" id="KW-0720">Serine protease</keyword>
<dbReference type="SUPFAM" id="SSF82171">
    <property type="entry name" value="DPP6 N-terminal domain-like"/>
    <property type="match status" value="1"/>
</dbReference>
<evidence type="ECO:0000313" key="11">
    <source>
        <dbReference type="EMBL" id="CCK72231.1"/>
    </source>
</evidence>
<dbReference type="GO" id="GO:0005802">
    <property type="term" value="C:trans-Golgi network"/>
    <property type="evidence" value="ECO:0007669"/>
    <property type="project" value="EnsemblFungi"/>
</dbReference>
<dbReference type="OMA" id="NYDMHIF"/>
<dbReference type="InterPro" id="IPR029058">
    <property type="entry name" value="AB_hydrolase_fold"/>
</dbReference>
<dbReference type="PANTHER" id="PTHR11731">
    <property type="entry name" value="PROTEASE FAMILY S9B,C DIPEPTIDYL-PEPTIDASE IV-RELATED"/>
    <property type="match status" value="1"/>
</dbReference>
<evidence type="ECO:0000256" key="5">
    <source>
        <dbReference type="ARBA" id="ARBA00022825"/>
    </source>
</evidence>
<name>J7SAJ7_HUIN7</name>
<keyword evidence="12" id="KW-1185">Reference proteome</keyword>
<evidence type="ECO:0000256" key="1">
    <source>
        <dbReference type="ARBA" id="ARBA00006150"/>
    </source>
</evidence>
<feature type="transmembrane region" description="Helical" evidence="8">
    <location>
        <begin position="108"/>
        <end position="129"/>
    </location>
</feature>
<dbReference type="Proteomes" id="UP000006310">
    <property type="component" value="Chromosome 10"/>
</dbReference>
<sequence length="914" mass="103829">MSKPFSKGHKRKNSQHFLQQQQQTSSSFVHQGDLDVMDNLEMEDIPPPLNNRGSPVHQIPVDLENQSIGISGDSEPLDENLLTTTAHDNMSWDSWYLNKKFGYNNRRVIVLLLGAVAFVFLIFLAPTLFTNSSTETGSNGGGGKGNGNGRPANLRRFNIKDVLSGSFDVKHSTFHFIDPPQMLQKYDMDPGLYYTTRQNGDGSVDFIAKQLYDAEYSKNLGGNKFSYRGEEYLVEKVRISHRLDKIIFGTNIQPGFRHSSKGYYWIKDVDSQEIIPITPFRGSTEPEAISFVHFSPNYNFIYFVYENNIYLQPVNHNVAPMSLTTDGSGAVRNGKPDWIYEEEVLASESAVWWAPDDSKVIFAKFNDTNVPLYTFPQFTDGQQYTPFDHIYYPKPGTRNPQVTLYLFNALDGTIYAINTMTSQDDEFILYDVQWISSKLVLIKDTDRYSKVLRVKLYDISKGEMTVVREVDTNKFNGWVEKPKKMLPIPPNEVMGRKEYGYVDIHEDANGYNHLFYYETVTSQKGRQLTYGQWEITNPGIVGFAYEEDWVYFVGNRISPMGQHLYTVALDGNYGPDSLKQLQDPNSVDDFFSFELSSSGRYAMMKQLGPGAPKYSAGSLSQVLSSINNPPDEGVIALTDSSKFEEASQKFDLPVTSYKSMYLSDGVKIDYVEIKPSNIDPRKKYPLLVNVYGGPGSQTFTKKTSISFEQSVVSGLNAIVLQIEPRGTGGKGWKFRSWAKEKLGYWEPRDITEVTQRFIKENKMYVDEEHVAIWGWSYGGFSTLKTVEFDTGNTFKYAVAVAPVTNWMYYDSIYTERYMGPIGTNIDGYNSISVVNDTGAFKKLNRFMLMHGTSDDNVHIQNTFEFVDKLVSSGIKNYDMQIFPDSDHSISFHGAQKLVFERIYNWLGDAFSGAF</sequence>
<proteinExistence type="inferred from homology"/>
<dbReference type="EMBL" id="HE978323">
    <property type="protein sequence ID" value="CCK72231.1"/>
    <property type="molecule type" value="Genomic_DNA"/>
</dbReference>
<protein>
    <recommendedName>
        <fullName evidence="13">Dipeptidyl aminopeptidase A</fullName>
    </recommendedName>
</protein>
<evidence type="ECO:0000256" key="3">
    <source>
        <dbReference type="ARBA" id="ARBA00022670"/>
    </source>
</evidence>
<dbReference type="InterPro" id="IPR050278">
    <property type="entry name" value="Serine_Prot_S9B/DPPIV"/>
</dbReference>
<feature type="region of interest" description="Disordered" evidence="7">
    <location>
        <begin position="1"/>
        <end position="25"/>
    </location>
</feature>
<dbReference type="STRING" id="1071383.J7SAJ7"/>
<keyword evidence="8" id="KW-0812">Transmembrane</keyword>
<keyword evidence="4" id="KW-0378">Hydrolase</keyword>
<evidence type="ECO:0000256" key="8">
    <source>
        <dbReference type="SAM" id="Phobius"/>
    </source>
</evidence>